<dbReference type="InterPro" id="IPR008979">
    <property type="entry name" value="Galactose-bd-like_sf"/>
</dbReference>
<evidence type="ECO:0000256" key="3">
    <source>
        <dbReference type="ARBA" id="ARBA00011233"/>
    </source>
</evidence>
<evidence type="ECO:0000256" key="6">
    <source>
        <dbReference type="ARBA" id="ARBA00022837"/>
    </source>
</evidence>
<dbReference type="HOGENOM" id="CLU_837542_0_0_1"/>
<evidence type="ECO:0000256" key="5">
    <source>
        <dbReference type="ARBA" id="ARBA00022734"/>
    </source>
</evidence>
<dbReference type="Proteomes" id="UP000030746">
    <property type="component" value="Unassembled WGS sequence"/>
</dbReference>
<dbReference type="InterPro" id="IPR051941">
    <property type="entry name" value="BG_Antigen-Binding_Lectin"/>
</dbReference>
<feature type="transmembrane region" description="Helical" evidence="8">
    <location>
        <begin position="7"/>
        <end position="30"/>
    </location>
</feature>
<keyword evidence="8" id="KW-0472">Membrane</keyword>
<dbReference type="Gene3D" id="2.60.120.260">
    <property type="entry name" value="Galactose-binding domain-like"/>
    <property type="match status" value="1"/>
</dbReference>
<dbReference type="KEGG" id="lgi:LOTGIDRAFT_152632"/>
<dbReference type="SMART" id="SM00607">
    <property type="entry name" value="FTP"/>
    <property type="match status" value="1"/>
</dbReference>
<evidence type="ECO:0000313" key="10">
    <source>
        <dbReference type="EMBL" id="ESO97539.1"/>
    </source>
</evidence>
<keyword evidence="8" id="KW-0812">Transmembrane</keyword>
<evidence type="ECO:0000256" key="7">
    <source>
        <dbReference type="ARBA" id="ARBA00023157"/>
    </source>
</evidence>
<comment type="subunit">
    <text evidence="3">Homotrimer.</text>
</comment>
<gene>
    <name evidence="10" type="ORF">LOTGIDRAFT_152632</name>
</gene>
<proteinExistence type="inferred from homology"/>
<dbReference type="OMA" id="LASTCTH"/>
<sequence length="332" mass="36773">MAGILDTFWFGTVILGILVLYCLGSCSTGVCEIGWSGPNCQKENVALNKSASQSSYFFFYYPSEYAVDGNTSHLRYIGNGSGQSKCIFTNTGVDFAWWTVDLREEYPIRDVKIYYRENYMSHLRGFSLLIGKDDDPSNQNECFHHTNETLSSEYTVHCQDTGRFINITNSRENPPYPEDYYYRAVLELCEVEVYVCANGTFGKDCSGLCYCKNQERCNVDTGLCSNGCLPNWTGNSCSTLCVDGPYGVGCSKHCSKRNCKYSNSSCNPADGLCQGGCASGWSGIDCSQVLTFKPNSLISTYLSVNLHTLPMVPNKHKWLPPILMGSRGGSVS</sequence>
<keyword evidence="7" id="KW-1015">Disulfide bond</keyword>
<dbReference type="EMBL" id="KB201304">
    <property type="protein sequence ID" value="ESO97539.1"/>
    <property type="molecule type" value="Genomic_DNA"/>
</dbReference>
<evidence type="ECO:0000256" key="4">
    <source>
        <dbReference type="ARBA" id="ARBA00022723"/>
    </source>
</evidence>
<feature type="domain" description="Fucolectin tachylectin-4 pentraxin-1" evidence="9">
    <location>
        <begin position="42"/>
        <end position="198"/>
    </location>
</feature>
<dbReference type="PANTHER" id="PTHR45713">
    <property type="entry name" value="FTP DOMAIN-CONTAINING PROTEIN"/>
    <property type="match status" value="1"/>
</dbReference>
<dbReference type="OrthoDB" id="6102375at2759"/>
<evidence type="ECO:0000313" key="11">
    <source>
        <dbReference type="Proteomes" id="UP000030746"/>
    </source>
</evidence>
<comment type="similarity">
    <text evidence="2">Belongs to the fucolectin family.</text>
</comment>
<dbReference type="RefSeq" id="XP_009051404.1">
    <property type="nucleotide sequence ID" value="XM_009053156.1"/>
</dbReference>
<organism evidence="10 11">
    <name type="scientific">Lottia gigantea</name>
    <name type="common">Giant owl limpet</name>
    <dbReference type="NCBI Taxonomy" id="225164"/>
    <lineage>
        <taxon>Eukaryota</taxon>
        <taxon>Metazoa</taxon>
        <taxon>Spiralia</taxon>
        <taxon>Lophotrochozoa</taxon>
        <taxon>Mollusca</taxon>
        <taxon>Gastropoda</taxon>
        <taxon>Patellogastropoda</taxon>
        <taxon>Lottioidea</taxon>
        <taxon>Lottiidae</taxon>
        <taxon>Lottia</taxon>
    </lineage>
</organism>
<keyword evidence="4" id="KW-0479">Metal-binding</keyword>
<dbReference type="GeneID" id="20235732"/>
<keyword evidence="6" id="KW-0106">Calcium</keyword>
<dbReference type="GO" id="GO:0001868">
    <property type="term" value="P:regulation of complement activation, lectin pathway"/>
    <property type="evidence" value="ECO:0007669"/>
    <property type="project" value="UniProtKB-ARBA"/>
</dbReference>
<protein>
    <recommendedName>
        <fullName evidence="9">Fucolectin tachylectin-4 pentraxin-1 domain-containing protein</fullName>
    </recommendedName>
</protein>
<evidence type="ECO:0000256" key="1">
    <source>
        <dbReference type="ARBA" id="ARBA00002219"/>
    </source>
</evidence>
<dbReference type="GO" id="GO:0010185">
    <property type="term" value="P:regulation of cellular defense response"/>
    <property type="evidence" value="ECO:0007669"/>
    <property type="project" value="UniProtKB-ARBA"/>
</dbReference>
<comment type="function">
    <text evidence="1">Acts as a defensive agent. Recognizes blood group fucosylated oligosaccharides including A, B, H and Lewis B-type antigens. Does not recognize Lewis A antigen and has low affinity for monovalent haptens.</text>
</comment>
<dbReference type="PANTHER" id="PTHR45713:SF15">
    <property type="entry name" value="F5_8 TYPE C DOMAIN-CONTAINING PROTEIN"/>
    <property type="match status" value="1"/>
</dbReference>
<keyword evidence="5" id="KW-0430">Lectin</keyword>
<dbReference type="InterPro" id="IPR006585">
    <property type="entry name" value="FTP1"/>
</dbReference>
<dbReference type="AlphaFoldDB" id="V4C778"/>
<keyword evidence="8" id="KW-1133">Transmembrane helix</keyword>
<dbReference type="SUPFAM" id="SSF49785">
    <property type="entry name" value="Galactose-binding domain-like"/>
    <property type="match status" value="1"/>
</dbReference>
<dbReference type="GO" id="GO:0046872">
    <property type="term" value="F:metal ion binding"/>
    <property type="evidence" value="ECO:0007669"/>
    <property type="project" value="UniProtKB-KW"/>
</dbReference>
<dbReference type="Pfam" id="PF22633">
    <property type="entry name" value="F5_F8_type_C_2"/>
    <property type="match status" value="1"/>
</dbReference>
<evidence type="ECO:0000256" key="2">
    <source>
        <dbReference type="ARBA" id="ARBA00010147"/>
    </source>
</evidence>
<dbReference type="CTD" id="20235732"/>
<name>V4C778_LOTGI</name>
<reference evidence="10 11" key="1">
    <citation type="journal article" date="2013" name="Nature">
        <title>Insights into bilaterian evolution from three spiralian genomes.</title>
        <authorList>
            <person name="Simakov O."/>
            <person name="Marletaz F."/>
            <person name="Cho S.J."/>
            <person name="Edsinger-Gonzales E."/>
            <person name="Havlak P."/>
            <person name="Hellsten U."/>
            <person name="Kuo D.H."/>
            <person name="Larsson T."/>
            <person name="Lv J."/>
            <person name="Arendt D."/>
            <person name="Savage R."/>
            <person name="Osoegawa K."/>
            <person name="de Jong P."/>
            <person name="Grimwood J."/>
            <person name="Chapman J.A."/>
            <person name="Shapiro H."/>
            <person name="Aerts A."/>
            <person name="Otillar R.P."/>
            <person name="Terry A.Y."/>
            <person name="Boore J.L."/>
            <person name="Grigoriev I.V."/>
            <person name="Lindberg D.R."/>
            <person name="Seaver E.C."/>
            <person name="Weisblat D.A."/>
            <person name="Putnam N.H."/>
            <person name="Rokhsar D.S."/>
        </authorList>
    </citation>
    <scope>NUCLEOTIDE SEQUENCE [LARGE SCALE GENOMIC DNA]</scope>
</reference>
<keyword evidence="11" id="KW-1185">Reference proteome</keyword>
<evidence type="ECO:0000256" key="8">
    <source>
        <dbReference type="SAM" id="Phobius"/>
    </source>
</evidence>
<accession>V4C778</accession>
<evidence type="ECO:0000259" key="9">
    <source>
        <dbReference type="SMART" id="SM00607"/>
    </source>
</evidence>
<dbReference type="GO" id="GO:0042806">
    <property type="term" value="F:fucose binding"/>
    <property type="evidence" value="ECO:0007669"/>
    <property type="project" value="UniProtKB-ARBA"/>
</dbReference>